<evidence type="ECO:0000313" key="4">
    <source>
        <dbReference type="EMBL" id="CAB0028183.1"/>
    </source>
</evidence>
<dbReference type="AlphaFoldDB" id="A0A6H5HSG6"/>
<feature type="repeat" description="ANK" evidence="3">
    <location>
        <begin position="164"/>
        <end position="196"/>
    </location>
</feature>
<dbReference type="Proteomes" id="UP000479190">
    <property type="component" value="Unassembled WGS sequence"/>
</dbReference>
<keyword evidence="5" id="KW-1185">Reference proteome</keyword>
<feature type="repeat" description="ANK" evidence="3">
    <location>
        <begin position="198"/>
        <end position="234"/>
    </location>
</feature>
<dbReference type="InterPro" id="IPR051637">
    <property type="entry name" value="Ank_repeat_dom-contain_49"/>
</dbReference>
<keyword evidence="1" id="KW-0677">Repeat</keyword>
<sequence length="330" mass="38399">MSMLEQLQSLVRKKVNLENKDVGLSYYGDIFKLVRVWQNPPDLREIFRPEEIDRFLTDMMNFYRLSWDLQPHESRPRTFIYRERIIAGPHEPALKTIVSFMADSGLKDEASLDRDGRPVTRRTTALHHAVRCNPQLIRFLIKNGIISDLFTIYDKFHVNYVDEFGLTHLHAACRFGRRDIAEKFLELGADASCVERSTGFSTLHYALQSDRLNERRYLFNLLMKNGANPNLADSEGRTPLHVICERMNDDWFMAKMVVGLCDEKHRPLQIDALDKWNNTPLNLALKGEHEHVAELLLKNGADPNLTDFPEEIIENLATHVFHERHDKETM</sequence>
<protein>
    <submittedName>
        <fullName evidence="4">Uncharacterized protein</fullName>
    </submittedName>
</protein>
<dbReference type="PANTHER" id="PTHR24180:SF45">
    <property type="entry name" value="POLY [ADP-RIBOSE] POLYMERASE TANKYRASE"/>
    <property type="match status" value="1"/>
</dbReference>
<dbReference type="PROSITE" id="PS50088">
    <property type="entry name" value="ANK_REPEAT"/>
    <property type="match status" value="3"/>
</dbReference>
<evidence type="ECO:0000256" key="1">
    <source>
        <dbReference type="ARBA" id="ARBA00022737"/>
    </source>
</evidence>
<dbReference type="InterPro" id="IPR002110">
    <property type="entry name" value="Ankyrin_rpt"/>
</dbReference>
<proteinExistence type="predicted"/>
<dbReference type="SMART" id="SM00248">
    <property type="entry name" value="ANK"/>
    <property type="match status" value="5"/>
</dbReference>
<dbReference type="PANTHER" id="PTHR24180">
    <property type="entry name" value="CYCLIN-DEPENDENT KINASE INHIBITOR 2C-RELATED"/>
    <property type="match status" value="1"/>
</dbReference>
<dbReference type="Gene3D" id="1.25.40.20">
    <property type="entry name" value="Ankyrin repeat-containing domain"/>
    <property type="match status" value="1"/>
</dbReference>
<name>A0A6H5HSG6_9HYME</name>
<evidence type="ECO:0000256" key="2">
    <source>
        <dbReference type="ARBA" id="ARBA00023043"/>
    </source>
</evidence>
<dbReference type="PROSITE" id="PS50297">
    <property type="entry name" value="ANK_REP_REGION"/>
    <property type="match status" value="3"/>
</dbReference>
<dbReference type="SUPFAM" id="SSF48403">
    <property type="entry name" value="Ankyrin repeat"/>
    <property type="match status" value="1"/>
</dbReference>
<dbReference type="EMBL" id="CADCXV010000091">
    <property type="protein sequence ID" value="CAB0028183.1"/>
    <property type="molecule type" value="Genomic_DNA"/>
</dbReference>
<keyword evidence="2 3" id="KW-0040">ANK repeat</keyword>
<reference evidence="4 5" key="1">
    <citation type="submission" date="2020-02" db="EMBL/GenBank/DDBJ databases">
        <authorList>
            <person name="Ferguson B K."/>
        </authorList>
    </citation>
    <scope>NUCLEOTIDE SEQUENCE [LARGE SCALE GENOMIC DNA]</scope>
</reference>
<dbReference type="OrthoDB" id="412600at2759"/>
<dbReference type="Pfam" id="PF12796">
    <property type="entry name" value="Ank_2"/>
    <property type="match status" value="2"/>
</dbReference>
<dbReference type="PRINTS" id="PR01415">
    <property type="entry name" value="ANKYRIN"/>
</dbReference>
<gene>
    <name evidence="4" type="ORF">TBRA_LOCUS395</name>
</gene>
<dbReference type="InterPro" id="IPR036770">
    <property type="entry name" value="Ankyrin_rpt-contain_sf"/>
</dbReference>
<evidence type="ECO:0000256" key="3">
    <source>
        <dbReference type="PROSITE-ProRule" id="PRU00023"/>
    </source>
</evidence>
<organism evidence="4 5">
    <name type="scientific">Trichogramma brassicae</name>
    <dbReference type="NCBI Taxonomy" id="86971"/>
    <lineage>
        <taxon>Eukaryota</taxon>
        <taxon>Metazoa</taxon>
        <taxon>Ecdysozoa</taxon>
        <taxon>Arthropoda</taxon>
        <taxon>Hexapoda</taxon>
        <taxon>Insecta</taxon>
        <taxon>Pterygota</taxon>
        <taxon>Neoptera</taxon>
        <taxon>Endopterygota</taxon>
        <taxon>Hymenoptera</taxon>
        <taxon>Apocrita</taxon>
        <taxon>Proctotrupomorpha</taxon>
        <taxon>Chalcidoidea</taxon>
        <taxon>Trichogrammatidae</taxon>
        <taxon>Trichogramma</taxon>
    </lineage>
</organism>
<accession>A0A6H5HSG6</accession>
<feature type="repeat" description="ANK" evidence="3">
    <location>
        <begin position="276"/>
        <end position="308"/>
    </location>
</feature>
<evidence type="ECO:0000313" key="5">
    <source>
        <dbReference type="Proteomes" id="UP000479190"/>
    </source>
</evidence>